<dbReference type="GO" id="GO:1990756">
    <property type="term" value="F:ubiquitin-like ligase-substrate adaptor activity"/>
    <property type="evidence" value="ECO:0007669"/>
    <property type="project" value="TreeGrafter"/>
</dbReference>
<evidence type="ECO:0008006" key="2">
    <source>
        <dbReference type="Google" id="ProtNLM"/>
    </source>
</evidence>
<dbReference type="VEuPathDB" id="VectorBase:AFUN2_007128"/>
<name>A0A182R1J2_ANOFN</name>
<reference evidence="1" key="1">
    <citation type="submission" date="2020-05" db="UniProtKB">
        <authorList>
            <consortium name="EnsemblMetazoa"/>
        </authorList>
    </citation>
    <scope>IDENTIFICATION</scope>
    <source>
        <strain evidence="1">FUMOZ</strain>
    </source>
</reference>
<dbReference type="SUPFAM" id="SSF82171">
    <property type="entry name" value="DPP6 N-terminal domain-like"/>
    <property type="match status" value="1"/>
</dbReference>
<dbReference type="InterPro" id="IPR019138">
    <property type="entry name" value="De-etiolated_protein_1_Det1"/>
</dbReference>
<dbReference type="GO" id="GO:0031461">
    <property type="term" value="C:cullin-RING ubiquitin ligase complex"/>
    <property type="evidence" value="ECO:0007669"/>
    <property type="project" value="TreeGrafter"/>
</dbReference>
<proteinExistence type="predicted"/>
<dbReference type="Pfam" id="PF09737">
    <property type="entry name" value="Det1"/>
    <property type="match status" value="1"/>
</dbReference>
<dbReference type="AlphaFoldDB" id="A0A182R1J2"/>
<dbReference type="GO" id="GO:0005634">
    <property type="term" value="C:nucleus"/>
    <property type="evidence" value="ECO:0007669"/>
    <property type="project" value="TreeGrafter"/>
</dbReference>
<dbReference type="PANTHER" id="PTHR13374:SF3">
    <property type="entry name" value="DET1 HOMOLOG"/>
    <property type="match status" value="1"/>
</dbReference>
<evidence type="ECO:0000313" key="1">
    <source>
        <dbReference type="EnsemblMetazoa" id="AFUN000031-PA"/>
    </source>
</evidence>
<dbReference type="STRING" id="62324.A0A182R1J2"/>
<dbReference type="GO" id="GO:0016567">
    <property type="term" value="P:protein ubiquitination"/>
    <property type="evidence" value="ECO:0007669"/>
    <property type="project" value="TreeGrafter"/>
</dbReference>
<dbReference type="EnsemblMetazoa" id="AFUN000031-RA">
    <property type="protein sequence ID" value="AFUN000031-PA"/>
    <property type="gene ID" value="AFUN000031"/>
</dbReference>
<protein>
    <recommendedName>
        <fullName evidence="2">DET1 homolog</fullName>
    </recommendedName>
</protein>
<organism evidence="1">
    <name type="scientific">Anopheles funestus</name>
    <name type="common">African malaria mosquito</name>
    <dbReference type="NCBI Taxonomy" id="62324"/>
    <lineage>
        <taxon>Eukaryota</taxon>
        <taxon>Metazoa</taxon>
        <taxon>Ecdysozoa</taxon>
        <taxon>Arthropoda</taxon>
        <taxon>Hexapoda</taxon>
        <taxon>Insecta</taxon>
        <taxon>Pterygota</taxon>
        <taxon>Neoptera</taxon>
        <taxon>Endopterygota</taxon>
        <taxon>Diptera</taxon>
        <taxon>Nematocera</taxon>
        <taxon>Culicoidea</taxon>
        <taxon>Culicidae</taxon>
        <taxon>Anophelinae</taxon>
        <taxon>Anopheles</taxon>
    </lineage>
</organism>
<dbReference type="GO" id="GO:0032436">
    <property type="term" value="P:positive regulation of proteasomal ubiquitin-dependent protein catabolic process"/>
    <property type="evidence" value="ECO:0007669"/>
    <property type="project" value="TreeGrafter"/>
</dbReference>
<dbReference type="GO" id="GO:0031625">
    <property type="term" value="F:ubiquitin protein ligase binding"/>
    <property type="evidence" value="ECO:0007669"/>
    <property type="project" value="TreeGrafter"/>
</dbReference>
<dbReference type="PANTHER" id="PTHR13374">
    <property type="entry name" value="DET1 HOMOLOG DE-ETIOLATED-1 HOMOLOG"/>
    <property type="match status" value="1"/>
</dbReference>
<sequence length="579" mass="67756">MHSYDVEPEEQNNVPDAFCTERIRFRRLRSQNIVHRLRNRETGYRHRTPKHAVRELYQNVYPNLTVVNVERPPCYLRKFSPDGKYLIAFSSDQAALEIYEYQGCAAAGELLSNWDDTELMVDYEPGYSSVIRAKIFDQLFKLKHVVNLENHEKHLNRECSLFTNDGRYVIVGAASFIPEENRPNFYELYTNNEVIKPTAGCPLEDYTLYIIDLHFGRISHSRDFRVDKIILSHNQGVYLYNSTLAILSIHHQSMYIFSIADGTFFPERTIGRFCSGEDERYYTSAFTTERGFAPPPRAFREPTINSLKHRILVFLFRQTKAQVDRGEDPLALRKFYRRFDEYKDLRMWKMQLLDDDLLLIKYAHEDVVTLKAHEPNSQYSMFVVYHIWDMQIISVYSNQSTQLLDLYENFCDSFRNASHNHRTPFTCSPSNNLYSRLLHTRFKQTIIGARGGSEVEATKRILAQLPISAQSYTSSPYLDLGLFSYDDKWVSAMERPKACAEFPIRFYARDSGLLKFRIYAGMGHQITPHPGLRRLVAFIFHPTEPFAISVQRINTDYIANFHLRHVPSTKRMDVWPPKT</sequence>
<accession>A0A182R1J2</accession>
<dbReference type="VEuPathDB" id="VectorBase:AFUN000031"/>